<organism evidence="2 3">
    <name type="scientific">Ideonella livida</name>
    <dbReference type="NCBI Taxonomy" id="2707176"/>
    <lineage>
        <taxon>Bacteria</taxon>
        <taxon>Pseudomonadati</taxon>
        <taxon>Pseudomonadota</taxon>
        <taxon>Betaproteobacteria</taxon>
        <taxon>Burkholderiales</taxon>
        <taxon>Sphaerotilaceae</taxon>
        <taxon>Ideonella</taxon>
    </lineage>
</organism>
<feature type="region of interest" description="Disordered" evidence="1">
    <location>
        <begin position="42"/>
        <end position="64"/>
    </location>
</feature>
<evidence type="ECO:0000256" key="1">
    <source>
        <dbReference type="SAM" id="MobiDB-lite"/>
    </source>
</evidence>
<protein>
    <recommendedName>
        <fullName evidence="4">Nitrogen fixation protein FixH</fullName>
    </recommendedName>
</protein>
<reference evidence="2 3" key="1">
    <citation type="submission" date="2020-02" db="EMBL/GenBank/DDBJ databases">
        <title>Ideonella bacterium strain TBM-1.</title>
        <authorList>
            <person name="Chen W.-M."/>
        </authorList>
    </citation>
    <scope>NUCLEOTIDE SEQUENCE [LARGE SCALE GENOMIC DNA]</scope>
    <source>
        <strain evidence="2 3">TBM-1</strain>
    </source>
</reference>
<comment type="caution">
    <text evidence="2">The sequence shown here is derived from an EMBL/GenBank/DDBJ whole genome shotgun (WGS) entry which is preliminary data.</text>
</comment>
<evidence type="ECO:0000313" key="2">
    <source>
        <dbReference type="EMBL" id="NDY92163.1"/>
    </source>
</evidence>
<keyword evidence="3" id="KW-1185">Reference proteome</keyword>
<evidence type="ECO:0008006" key="4">
    <source>
        <dbReference type="Google" id="ProtNLM"/>
    </source>
</evidence>
<dbReference type="AlphaFoldDB" id="A0A7C9TLB2"/>
<sequence>MMWLVVGGPLVVVVAGISTAVIAIKGADPVLTQEERLTPAELRQSGVDANTPAMQARNHAATAK</sequence>
<name>A0A7C9TLB2_9BURK</name>
<accession>A0A7C9TLB2</accession>
<proteinExistence type="predicted"/>
<evidence type="ECO:0000313" key="3">
    <source>
        <dbReference type="Proteomes" id="UP000484255"/>
    </source>
</evidence>
<dbReference type="EMBL" id="JAAGOH010000015">
    <property type="protein sequence ID" value="NDY92163.1"/>
    <property type="molecule type" value="Genomic_DNA"/>
</dbReference>
<dbReference type="Proteomes" id="UP000484255">
    <property type="component" value="Unassembled WGS sequence"/>
</dbReference>
<gene>
    <name evidence="2" type="ORF">G3A44_13305</name>
</gene>